<accession>J3K7M6</accession>
<dbReference type="GeneID" id="4561900"/>
<reference evidence="2" key="2">
    <citation type="journal article" date="2010" name="Genome Res.">
        <title>Population genomic sequencing of Coccidioides fungi reveals recent hybridization and transposon control.</title>
        <authorList>
            <person name="Neafsey D.E."/>
            <person name="Barker B.M."/>
            <person name="Sharpton T.J."/>
            <person name="Stajich J.E."/>
            <person name="Park D.J."/>
            <person name="Whiston E."/>
            <person name="Hung C.-Y."/>
            <person name="McMahan C."/>
            <person name="White J."/>
            <person name="Sykes S."/>
            <person name="Heiman D."/>
            <person name="Young S."/>
            <person name="Zeng Q."/>
            <person name="Abouelleil A."/>
            <person name="Aftuck L."/>
            <person name="Bessette D."/>
            <person name="Brown A."/>
            <person name="FitzGerald M."/>
            <person name="Lui A."/>
            <person name="Macdonald J.P."/>
            <person name="Priest M."/>
            <person name="Orbach M.J."/>
            <person name="Galgiani J.N."/>
            <person name="Kirkland T.N."/>
            <person name="Cole G.T."/>
            <person name="Birren B.W."/>
            <person name="Henn M.R."/>
            <person name="Taylor J.W."/>
            <person name="Rounsley S.D."/>
        </authorList>
    </citation>
    <scope>GENOME REANNOTATION</scope>
    <source>
        <strain evidence="2">RS</strain>
    </source>
</reference>
<evidence type="ECO:0000313" key="2">
    <source>
        <dbReference type="Proteomes" id="UP000001261"/>
    </source>
</evidence>
<proteinExistence type="predicted"/>
<gene>
    <name evidence="1" type="ORF">CIMG_06198</name>
</gene>
<protein>
    <submittedName>
        <fullName evidence="1">Uncharacterized protein</fullName>
    </submittedName>
</protein>
<dbReference type="VEuPathDB" id="FungiDB:CIMG_06198"/>
<name>J3K7M6_COCIM</name>
<dbReference type="EMBL" id="GG704912">
    <property type="protein sequence ID" value="EAS30719.3"/>
    <property type="molecule type" value="Genomic_DNA"/>
</dbReference>
<organism evidence="1 2">
    <name type="scientific">Coccidioides immitis (strain RS)</name>
    <name type="common">Valley fever fungus</name>
    <dbReference type="NCBI Taxonomy" id="246410"/>
    <lineage>
        <taxon>Eukaryota</taxon>
        <taxon>Fungi</taxon>
        <taxon>Dikarya</taxon>
        <taxon>Ascomycota</taxon>
        <taxon>Pezizomycotina</taxon>
        <taxon>Eurotiomycetes</taxon>
        <taxon>Eurotiomycetidae</taxon>
        <taxon>Onygenales</taxon>
        <taxon>Onygenaceae</taxon>
        <taxon>Coccidioides</taxon>
    </lineage>
</organism>
<dbReference type="Proteomes" id="UP000001261">
    <property type="component" value="Unassembled WGS sequence"/>
</dbReference>
<dbReference type="AlphaFoldDB" id="J3K7M6"/>
<keyword evidence="2" id="KW-1185">Reference proteome</keyword>
<reference evidence="2" key="1">
    <citation type="journal article" date="2009" name="Genome Res.">
        <title>Comparative genomic analyses of the human fungal pathogens Coccidioides and their relatives.</title>
        <authorList>
            <person name="Sharpton T.J."/>
            <person name="Stajich J.E."/>
            <person name="Rounsley S.D."/>
            <person name="Gardner M.J."/>
            <person name="Wortman J.R."/>
            <person name="Jordar V.S."/>
            <person name="Maiti R."/>
            <person name="Kodira C.D."/>
            <person name="Neafsey D.E."/>
            <person name="Zeng Q."/>
            <person name="Hung C.-Y."/>
            <person name="McMahan C."/>
            <person name="Muszewska A."/>
            <person name="Grynberg M."/>
            <person name="Mandel M.A."/>
            <person name="Kellner E.M."/>
            <person name="Barker B.M."/>
            <person name="Galgiani J.N."/>
            <person name="Orbach M.J."/>
            <person name="Kirkland T.N."/>
            <person name="Cole G.T."/>
            <person name="Henn M.R."/>
            <person name="Birren B.W."/>
            <person name="Taylor J.W."/>
        </authorList>
    </citation>
    <scope>NUCLEOTIDE SEQUENCE [LARGE SCALE GENOMIC DNA]</scope>
    <source>
        <strain evidence="2">RS</strain>
    </source>
</reference>
<sequence>MVDRTDLGSSSVKNAQTIISDWLNLAETHLRLSSTDYDVPRSSKNVTAEAHVFTSHRVDRRYHPVIVMELCRQVLRFHGSQAVGSWREWTRLQAGEATQFSLSALRHDVPLVTRIDSLFYVQFFLHNSREPARF</sequence>
<evidence type="ECO:0000313" key="1">
    <source>
        <dbReference type="EMBL" id="EAS30719.3"/>
    </source>
</evidence>
<dbReference type="KEGG" id="cim:CIMG_06198"/>
<dbReference type="InParanoid" id="J3K7M6"/>
<dbReference type="RefSeq" id="XP_001242302.2">
    <property type="nucleotide sequence ID" value="XM_001242301.2"/>
</dbReference>